<keyword evidence="3" id="KW-1185">Reference proteome</keyword>
<evidence type="ECO:0000313" key="2">
    <source>
        <dbReference type="EMBL" id="KZX13370.1"/>
    </source>
</evidence>
<keyword evidence="1" id="KW-0812">Transmembrane</keyword>
<reference evidence="3" key="1">
    <citation type="journal article" date="2016" name="Genome Announc.">
        <title>Draft Genome Sequences of Methanobrevibacter curvatus DSM11111, Methanobrevibacter cuticularis DSM11139, Methanobrevibacter filiformis DSM11501, and Methanobrevibacter oralis DSM7256.</title>
        <authorList>
            <person name="Poehlein A."/>
            <person name="Seedorf H."/>
        </authorList>
    </citation>
    <scope>NUCLEOTIDE SEQUENCE [LARGE SCALE GENOMIC DNA]</scope>
    <source>
        <strain evidence="3">DSM 7256 / JCM 30027 / ZR</strain>
    </source>
</reference>
<dbReference type="STRING" id="66851.MBORA_06680"/>
<evidence type="ECO:0000313" key="3">
    <source>
        <dbReference type="Proteomes" id="UP000077428"/>
    </source>
</evidence>
<sequence length="84" mass="9393">MNNENVIVYLTALVAIGIIIVGLLTTFMHSTLIAPVVVIGLILFIFVILAKGDFAHKIENIEKLCFFITFIAIILAFILLYRQI</sequence>
<dbReference type="AlphaFoldDB" id="A0A162FPY3"/>
<protein>
    <submittedName>
        <fullName evidence="2">Uncharacterized protein</fullName>
    </submittedName>
</protein>
<comment type="caution">
    <text evidence="2">The sequence shown here is derived from an EMBL/GenBank/DDBJ whole genome shotgun (WGS) entry which is preliminary data.</text>
</comment>
<name>A0A162FPY3_METOA</name>
<organism evidence="2 3">
    <name type="scientific">Methanobrevibacter oralis</name>
    <dbReference type="NCBI Taxonomy" id="66851"/>
    <lineage>
        <taxon>Archaea</taxon>
        <taxon>Methanobacteriati</taxon>
        <taxon>Methanobacteriota</taxon>
        <taxon>Methanomada group</taxon>
        <taxon>Methanobacteria</taxon>
        <taxon>Methanobacteriales</taxon>
        <taxon>Methanobacteriaceae</taxon>
        <taxon>Methanobrevibacter</taxon>
    </lineage>
</organism>
<keyword evidence="1" id="KW-0472">Membrane</keyword>
<keyword evidence="1" id="KW-1133">Transmembrane helix</keyword>
<feature type="transmembrane region" description="Helical" evidence="1">
    <location>
        <begin position="7"/>
        <end position="27"/>
    </location>
</feature>
<evidence type="ECO:0000256" key="1">
    <source>
        <dbReference type="SAM" id="Phobius"/>
    </source>
</evidence>
<dbReference type="Proteomes" id="UP000077428">
    <property type="component" value="Unassembled WGS sequence"/>
</dbReference>
<gene>
    <name evidence="2" type="ORF">MBORA_06680</name>
</gene>
<dbReference type="RefSeq" id="WP_042693094.1">
    <property type="nucleotide sequence ID" value="NZ_CABMAB010000018.1"/>
</dbReference>
<dbReference type="EMBL" id="LWMU01000051">
    <property type="protein sequence ID" value="KZX13370.1"/>
    <property type="molecule type" value="Genomic_DNA"/>
</dbReference>
<dbReference type="PATRIC" id="fig|66851.6.peg.735"/>
<feature type="transmembrane region" description="Helical" evidence="1">
    <location>
        <begin position="33"/>
        <end position="52"/>
    </location>
</feature>
<proteinExistence type="predicted"/>
<accession>A0A162FPY3</accession>
<feature type="transmembrane region" description="Helical" evidence="1">
    <location>
        <begin position="64"/>
        <end position="81"/>
    </location>
</feature>